<sequence length="70" mass="7886">MRLPSISLGERITAGDSFVGAPKPFNIIGQAGSGWYKKLGPSLVGLLTKVREKRCDRFPFKNRSKKEFRF</sequence>
<dbReference type="Proteomes" id="UP000075683">
    <property type="component" value="Unassembled WGS sequence"/>
</dbReference>
<name>A0A150MCH1_9BACI</name>
<organism evidence="1 2">
    <name type="scientific">Caldibacillus debilis</name>
    <dbReference type="NCBI Taxonomy" id="301148"/>
    <lineage>
        <taxon>Bacteria</taxon>
        <taxon>Bacillati</taxon>
        <taxon>Bacillota</taxon>
        <taxon>Bacilli</taxon>
        <taxon>Bacillales</taxon>
        <taxon>Bacillaceae</taxon>
        <taxon>Caldibacillus</taxon>
    </lineage>
</organism>
<accession>A0A150MCH1</accession>
<comment type="caution">
    <text evidence="1">The sequence shown here is derived from an EMBL/GenBank/DDBJ whole genome shotgun (WGS) entry which is preliminary data.</text>
</comment>
<proteinExistence type="predicted"/>
<reference evidence="1 2" key="1">
    <citation type="submission" date="2016-01" db="EMBL/GenBank/DDBJ databases">
        <title>Draft Genome Sequences of Seven Thermophilic Sporeformers Isolated from Foods.</title>
        <authorList>
            <person name="Berendsen E.M."/>
            <person name="Wells-Bennik M.H."/>
            <person name="Krawcyk A.O."/>
            <person name="De Jong A."/>
            <person name="Holsappel S."/>
            <person name="Eijlander R.T."/>
            <person name="Kuipers O.P."/>
        </authorList>
    </citation>
    <scope>NUCLEOTIDE SEQUENCE [LARGE SCALE GENOMIC DNA]</scope>
    <source>
        <strain evidence="1 2">B4135</strain>
    </source>
</reference>
<evidence type="ECO:0000313" key="1">
    <source>
        <dbReference type="EMBL" id="KYD22131.1"/>
    </source>
</evidence>
<dbReference type="STRING" id="301148.B4135_1476"/>
<protein>
    <submittedName>
        <fullName evidence="1">Uncharacterized protein</fullName>
    </submittedName>
</protein>
<evidence type="ECO:0000313" key="2">
    <source>
        <dbReference type="Proteomes" id="UP000075683"/>
    </source>
</evidence>
<dbReference type="EMBL" id="LQYT01000013">
    <property type="protein sequence ID" value="KYD22131.1"/>
    <property type="molecule type" value="Genomic_DNA"/>
</dbReference>
<gene>
    <name evidence="1" type="ORF">B4135_1476</name>
</gene>
<dbReference type="AlphaFoldDB" id="A0A150MCH1"/>